<comment type="caution">
    <text evidence="2">The sequence shown here is derived from an EMBL/GenBank/DDBJ whole genome shotgun (WGS) entry which is preliminary data.</text>
</comment>
<name>A0AAV9WW07_9PEZI</name>
<protein>
    <submittedName>
        <fullName evidence="2">Uncharacterized protein</fullName>
    </submittedName>
</protein>
<evidence type="ECO:0000313" key="2">
    <source>
        <dbReference type="EMBL" id="KAK6527415.1"/>
    </source>
</evidence>
<reference evidence="2 3" key="1">
    <citation type="submission" date="2019-10" db="EMBL/GenBank/DDBJ databases">
        <authorList>
            <person name="Palmer J.M."/>
        </authorList>
    </citation>
    <scope>NUCLEOTIDE SEQUENCE [LARGE SCALE GENOMIC DNA]</scope>
    <source>
        <strain evidence="2 3">TWF694</strain>
    </source>
</reference>
<feature type="chain" id="PRO_5043653832" evidence="1">
    <location>
        <begin position="19"/>
        <end position="357"/>
    </location>
</feature>
<feature type="signal peptide" evidence="1">
    <location>
        <begin position="1"/>
        <end position="18"/>
    </location>
</feature>
<proteinExistence type="predicted"/>
<sequence>MKLFSLLGVMFLSVFAEGAVLQPRGCAADNCLRAVRNTHFPTRGLTDCSSFYQYTTTPPVTTITVTRTTTYTSLSYSTSTSLTTVPITSTVTLPTTVIITKGIVTTLTSYINVKKRAVTILPALYSSQCDNNASRFSSACACLDGFHFPTSTAPAASTFTNTVTSTVSTTDIVVTEPVSYITSVSTITVFSTATSTTIVATSTVILNPIYIQVTDGGVSGDWVLNTPDTGTGFNWAYWTHLTPNIAERTLFFLHSDTGFITDAVTGWSAVTQLLPNYDILNVFMVDPTHAPYYTNLACIITGADFSFGCTAQGYNQLGWQQAPDSLRPYWKIGAPDASYPNEFLTTQIHMKAVPASL</sequence>
<organism evidence="2 3">
    <name type="scientific">Orbilia ellipsospora</name>
    <dbReference type="NCBI Taxonomy" id="2528407"/>
    <lineage>
        <taxon>Eukaryota</taxon>
        <taxon>Fungi</taxon>
        <taxon>Dikarya</taxon>
        <taxon>Ascomycota</taxon>
        <taxon>Pezizomycotina</taxon>
        <taxon>Orbiliomycetes</taxon>
        <taxon>Orbiliales</taxon>
        <taxon>Orbiliaceae</taxon>
        <taxon>Orbilia</taxon>
    </lineage>
</organism>
<dbReference type="EMBL" id="JAVHJO010000015">
    <property type="protein sequence ID" value="KAK6527415.1"/>
    <property type="molecule type" value="Genomic_DNA"/>
</dbReference>
<keyword evidence="3" id="KW-1185">Reference proteome</keyword>
<evidence type="ECO:0000256" key="1">
    <source>
        <dbReference type="SAM" id="SignalP"/>
    </source>
</evidence>
<dbReference type="AlphaFoldDB" id="A0AAV9WW07"/>
<accession>A0AAV9WW07</accession>
<gene>
    <name evidence="2" type="ORF">TWF694_004404</name>
</gene>
<evidence type="ECO:0000313" key="3">
    <source>
        <dbReference type="Proteomes" id="UP001365542"/>
    </source>
</evidence>
<keyword evidence="1" id="KW-0732">Signal</keyword>
<dbReference type="Proteomes" id="UP001365542">
    <property type="component" value="Unassembled WGS sequence"/>
</dbReference>